<dbReference type="InterPro" id="IPR016169">
    <property type="entry name" value="FAD-bd_PCMH_sub2"/>
</dbReference>
<dbReference type="HOGENOM" id="CLU_018354_10_1_1"/>
<feature type="domain" description="FAD-binding PCMH-type" evidence="5">
    <location>
        <begin position="51"/>
        <end position="224"/>
    </location>
</feature>
<dbReference type="SUPFAM" id="SSF56176">
    <property type="entry name" value="FAD-binding/transporter-associated domain-like"/>
    <property type="match status" value="1"/>
</dbReference>
<accession>A0A067ST44</accession>
<dbReference type="Proteomes" id="UP000027222">
    <property type="component" value="Unassembled WGS sequence"/>
</dbReference>
<dbReference type="InterPro" id="IPR036318">
    <property type="entry name" value="FAD-bd_PCMH-like_sf"/>
</dbReference>
<dbReference type="InterPro" id="IPR016166">
    <property type="entry name" value="FAD-bd_PCMH"/>
</dbReference>
<gene>
    <name evidence="6" type="ORF">GALMADRAFT_250769</name>
</gene>
<keyword evidence="2" id="KW-0285">Flavoprotein</keyword>
<dbReference type="GO" id="GO:0016491">
    <property type="term" value="F:oxidoreductase activity"/>
    <property type="evidence" value="ECO:0007669"/>
    <property type="project" value="UniProtKB-KW"/>
</dbReference>
<evidence type="ECO:0000313" key="6">
    <source>
        <dbReference type="EMBL" id="KDR74046.1"/>
    </source>
</evidence>
<dbReference type="Gene3D" id="3.40.462.20">
    <property type="match status" value="1"/>
</dbReference>
<proteinExistence type="inferred from homology"/>
<dbReference type="InterPro" id="IPR006094">
    <property type="entry name" value="Oxid_FAD_bind_N"/>
</dbReference>
<dbReference type="InterPro" id="IPR006093">
    <property type="entry name" value="Oxy_OxRdtase_FAD_BS"/>
</dbReference>
<dbReference type="PANTHER" id="PTHR42973">
    <property type="entry name" value="BINDING OXIDOREDUCTASE, PUTATIVE (AFU_ORTHOLOGUE AFUA_1G17690)-RELATED"/>
    <property type="match status" value="1"/>
</dbReference>
<dbReference type="PROSITE" id="PS00862">
    <property type="entry name" value="OX2_COVAL_FAD"/>
    <property type="match status" value="1"/>
</dbReference>
<dbReference type="GO" id="GO:0071949">
    <property type="term" value="F:FAD binding"/>
    <property type="evidence" value="ECO:0007669"/>
    <property type="project" value="InterPro"/>
</dbReference>
<sequence length="484" mass="52289">MGVNTSSLSPQSQPGSTLQTCLTGAFADASLVTFPQAIDYTTQIHSYNLDYPVYPAAIVRPKTTEEVSAAVQCAVKASVKVQPRSGGHSFANYCLGGTDGALVVDLVNFQKFEMDTATWRVAVGGGTLLGDITKRMHDAGGRAIAHGTCPQVGIGGHATIGGLGPISRQWGTSLDHVREVEVVLANGTISRVSDAFQPDLYFAIRGAAASFGIVTEFVFQTNPEPPTTVQYSYTFVIGDYHTLAQTFSKWQAIISQPNLDRKLSSMLTVTPVGLVITGTYFGTRAEFDQLNLEAQLGPGALAKVDVFNDWLSSVLNWAQQEAIDLVGGIPAAFYSKSLAFRQDTLIPDAGLEALFKFIHETNKGTLAWFVIFDLEGGATNDVPLNASAYAHRDTLFYLQSYAIGLGKISQTTRDFLNGINNVVAQAMPGIDFGAYPGYVDKYLANGQQEYWGANYPKLQQIKAQVDPQEVFWNPQSVRLPGNAR</sequence>
<dbReference type="EMBL" id="KL142384">
    <property type="protein sequence ID" value="KDR74046.1"/>
    <property type="molecule type" value="Genomic_DNA"/>
</dbReference>
<comment type="similarity">
    <text evidence="1">Belongs to the oxygen-dependent FAD-linked oxidoreductase family.</text>
</comment>
<evidence type="ECO:0000256" key="1">
    <source>
        <dbReference type="ARBA" id="ARBA00005466"/>
    </source>
</evidence>
<keyword evidence="4" id="KW-0560">Oxidoreductase</keyword>
<protein>
    <recommendedName>
        <fullName evidence="5">FAD-binding PCMH-type domain-containing protein</fullName>
    </recommendedName>
</protein>
<dbReference type="Gene3D" id="3.30.465.10">
    <property type="match status" value="1"/>
</dbReference>
<dbReference type="InterPro" id="IPR012951">
    <property type="entry name" value="BBE"/>
</dbReference>
<dbReference type="Pfam" id="PF01565">
    <property type="entry name" value="FAD_binding_4"/>
    <property type="match status" value="1"/>
</dbReference>
<dbReference type="STRING" id="685588.A0A067ST44"/>
<dbReference type="Pfam" id="PF08031">
    <property type="entry name" value="BBE"/>
    <property type="match status" value="1"/>
</dbReference>
<evidence type="ECO:0000256" key="2">
    <source>
        <dbReference type="ARBA" id="ARBA00022630"/>
    </source>
</evidence>
<dbReference type="AlphaFoldDB" id="A0A067ST44"/>
<keyword evidence="7" id="KW-1185">Reference proteome</keyword>
<keyword evidence="3" id="KW-0274">FAD</keyword>
<dbReference type="InterPro" id="IPR050416">
    <property type="entry name" value="FAD-linked_Oxidoreductase"/>
</dbReference>
<evidence type="ECO:0000259" key="5">
    <source>
        <dbReference type="PROSITE" id="PS51387"/>
    </source>
</evidence>
<dbReference type="PROSITE" id="PS51387">
    <property type="entry name" value="FAD_PCMH"/>
    <property type="match status" value="1"/>
</dbReference>
<reference evidence="7" key="1">
    <citation type="journal article" date="2014" name="Proc. Natl. Acad. Sci. U.S.A.">
        <title>Extensive sampling of basidiomycete genomes demonstrates inadequacy of the white-rot/brown-rot paradigm for wood decay fungi.</title>
        <authorList>
            <person name="Riley R."/>
            <person name="Salamov A.A."/>
            <person name="Brown D.W."/>
            <person name="Nagy L.G."/>
            <person name="Floudas D."/>
            <person name="Held B.W."/>
            <person name="Levasseur A."/>
            <person name="Lombard V."/>
            <person name="Morin E."/>
            <person name="Otillar R."/>
            <person name="Lindquist E.A."/>
            <person name="Sun H."/>
            <person name="LaButti K.M."/>
            <person name="Schmutz J."/>
            <person name="Jabbour D."/>
            <person name="Luo H."/>
            <person name="Baker S.E."/>
            <person name="Pisabarro A.G."/>
            <person name="Walton J.D."/>
            <person name="Blanchette R.A."/>
            <person name="Henrissat B."/>
            <person name="Martin F."/>
            <person name="Cullen D."/>
            <person name="Hibbett D.S."/>
            <person name="Grigoriev I.V."/>
        </authorList>
    </citation>
    <scope>NUCLEOTIDE SEQUENCE [LARGE SCALE GENOMIC DNA]</scope>
    <source>
        <strain evidence="7">CBS 339.88</strain>
    </source>
</reference>
<dbReference type="OrthoDB" id="415825at2759"/>
<organism evidence="6 7">
    <name type="scientific">Galerina marginata (strain CBS 339.88)</name>
    <dbReference type="NCBI Taxonomy" id="685588"/>
    <lineage>
        <taxon>Eukaryota</taxon>
        <taxon>Fungi</taxon>
        <taxon>Dikarya</taxon>
        <taxon>Basidiomycota</taxon>
        <taxon>Agaricomycotina</taxon>
        <taxon>Agaricomycetes</taxon>
        <taxon>Agaricomycetidae</taxon>
        <taxon>Agaricales</taxon>
        <taxon>Agaricineae</taxon>
        <taxon>Strophariaceae</taxon>
        <taxon>Galerina</taxon>
    </lineage>
</organism>
<evidence type="ECO:0000256" key="4">
    <source>
        <dbReference type="ARBA" id="ARBA00023002"/>
    </source>
</evidence>
<name>A0A067ST44_GALM3</name>
<dbReference type="PANTHER" id="PTHR42973:SF17">
    <property type="entry name" value="OXIDASE, PUTATIVE (AFU_ORTHOLOGUE AFUA_6G14340)-RELATED"/>
    <property type="match status" value="1"/>
</dbReference>
<evidence type="ECO:0000256" key="3">
    <source>
        <dbReference type="ARBA" id="ARBA00022827"/>
    </source>
</evidence>
<evidence type="ECO:0000313" key="7">
    <source>
        <dbReference type="Proteomes" id="UP000027222"/>
    </source>
</evidence>